<organism evidence="2">
    <name type="scientific">Cotesia congregata</name>
    <name type="common">Parasitoid wasp</name>
    <name type="synonym">Apanteles congregatus</name>
    <dbReference type="NCBI Taxonomy" id="51543"/>
    <lineage>
        <taxon>Eukaryota</taxon>
        <taxon>Metazoa</taxon>
        <taxon>Ecdysozoa</taxon>
        <taxon>Arthropoda</taxon>
        <taxon>Hexapoda</taxon>
        <taxon>Insecta</taxon>
        <taxon>Pterygota</taxon>
        <taxon>Neoptera</taxon>
        <taxon>Endopterygota</taxon>
        <taxon>Hymenoptera</taxon>
        <taxon>Apocrita</taxon>
        <taxon>Ichneumonoidea</taxon>
        <taxon>Braconidae</taxon>
        <taxon>Microgastrinae</taxon>
        <taxon>Cotesia</taxon>
    </lineage>
</organism>
<feature type="compositionally biased region" description="Basic residues" evidence="1">
    <location>
        <begin position="417"/>
        <end position="434"/>
    </location>
</feature>
<feature type="region of interest" description="Disordered" evidence="1">
    <location>
        <begin position="1"/>
        <end position="26"/>
    </location>
</feature>
<reference evidence="2" key="1">
    <citation type="journal article" date="2009" name="Science">
        <title>Polydnaviruses of Braconid Wasps Derive from an Ancestral Nudivirus.</title>
        <authorList>
            <person name="Bezier A."/>
            <person name="Annaheim M."/>
            <person name="Herbiniere J."/>
            <person name="Wetterwald C."/>
            <person name="Gyapay G."/>
            <person name="Bernard-Samain S."/>
            <person name="Wincker P."/>
            <person name="Roditi I."/>
            <person name="Heller M."/>
            <person name="Belgahzi M."/>
            <person name="Pfister-Wilhem R."/>
            <person name="Periquet G."/>
            <person name="Dupuy C."/>
            <person name="Huguet E."/>
            <person name="Volkoff A.N."/>
            <person name="Lanzrein B."/>
            <person name="Drezen J.M."/>
        </authorList>
    </citation>
    <scope>NUCLEOTIDE SEQUENCE</scope>
</reference>
<feature type="compositionally biased region" description="Low complexity" evidence="1">
    <location>
        <begin position="1"/>
        <end position="17"/>
    </location>
</feature>
<protein>
    <submittedName>
        <fullName evidence="2">Uncharacterized protein Cc8K15.1</fullName>
    </submittedName>
</protein>
<name>B9W4L2_COTCN</name>
<evidence type="ECO:0000256" key="1">
    <source>
        <dbReference type="SAM" id="MobiDB-lite"/>
    </source>
</evidence>
<dbReference type="AlphaFoldDB" id="B9W4L2"/>
<feature type="region of interest" description="Disordered" evidence="1">
    <location>
        <begin position="415"/>
        <end position="434"/>
    </location>
</feature>
<dbReference type="PANTHER" id="PTHR46114:SF1">
    <property type="entry name" value="ZAD DOMAIN-CONTAINING PROTEIN"/>
    <property type="match status" value="1"/>
</dbReference>
<proteinExistence type="predicted"/>
<sequence>MPVSLPSSISDLSSTSSEQNLQRQESTEVYKPIFNQPQKFTQGELNDLVRDLNLSKESAQLLRSRLHAKHLLAPNTYFSWYRKREEEFVPFFSQEESLVYCKNIPDLIEKLGAKYNSGDWRLFIDSSKRSLKGVLLHNTNQYASVPVAHSVHLKETYENLETLLDKIGYEKHGWQLCGDLKIITMILGQQSGYTKFPCFLCEWDSRARDKHYVQQQWNPRKNLKVGTKNVIRKNLISPEKILLPPLHIKLGMMKQFVKALDKNNASFEYLCKKFPRLSDAKIKEGVFDGPQIRSLMADEKFDATMNNTESDAWLAFKDVVNNFIGNNKHPDYKNKVANLLDKYQKLGCNMSIKLHFLDSHVDFFPDNLGDYSNEQGERFHQDIKTMETRYQGRWNVNMMADYCWSLTRDITEDTHKKTTPRRNFVAKRKRCHSK</sequence>
<gene>
    <name evidence="2" type="primary">Cc8K15.1</name>
</gene>
<dbReference type="PANTHER" id="PTHR46114">
    <property type="entry name" value="APPLE DOMAIN-CONTAINING PROTEIN"/>
    <property type="match status" value="1"/>
</dbReference>
<accession>B9W4L2</accession>
<evidence type="ECO:0000313" key="2">
    <source>
        <dbReference type="EMBL" id="CAR82249.1"/>
    </source>
</evidence>
<dbReference type="EMBL" id="FM212912">
    <property type="protein sequence ID" value="CAR82249.1"/>
    <property type="molecule type" value="Genomic_DNA"/>
</dbReference>